<dbReference type="GO" id="GO:1990189">
    <property type="term" value="F:protein N-terminal-serine acetyltransferase activity"/>
    <property type="evidence" value="ECO:0007669"/>
    <property type="project" value="TreeGrafter"/>
</dbReference>
<dbReference type="KEGG" id="flh:EJ997_12660"/>
<accession>A0A3Q9G8K1</accession>
<dbReference type="PROSITE" id="PS51186">
    <property type="entry name" value="GNAT"/>
    <property type="match status" value="1"/>
</dbReference>
<dbReference type="GO" id="GO:0005737">
    <property type="term" value="C:cytoplasm"/>
    <property type="evidence" value="ECO:0007669"/>
    <property type="project" value="TreeGrafter"/>
</dbReference>
<dbReference type="Proteomes" id="UP000280344">
    <property type="component" value="Chromosome"/>
</dbReference>
<sequence length="208" mass="23677">MSSFAATSRHCLAGPGRKTRPVAFQTPTLETERLTLRPFGAADKDEIYALQSDPYVLRYWDSSPWTRREQADRFIERSATMARDEKGIRLAVDRRSDGAFVGWCAFNEWNPDFRSGELGYCFKREEWGKGYATEAGRAVLEWMFENTNLNRVQSAADTRNPASGKVLQKLGFILEGTMREDCIVDGVVSDSWIFGLLRKDWEKLQASA</sequence>
<gene>
    <name evidence="2" type="ORF">EJ997_12660</name>
</gene>
<keyword evidence="2" id="KW-0808">Transferase</keyword>
<dbReference type="GO" id="GO:0008999">
    <property type="term" value="F:protein-N-terminal-alanine acetyltransferase activity"/>
    <property type="evidence" value="ECO:0007669"/>
    <property type="project" value="TreeGrafter"/>
</dbReference>
<dbReference type="InterPro" id="IPR000182">
    <property type="entry name" value="GNAT_dom"/>
</dbReference>
<dbReference type="PANTHER" id="PTHR43441:SF11">
    <property type="entry name" value="RIBOSOMAL-PROTEIN-SERINE ACETYLTRANSFERASE"/>
    <property type="match status" value="1"/>
</dbReference>
<organism evidence="2 3">
    <name type="scientific">Flaviflexus ciconiae</name>
    <dbReference type="NCBI Taxonomy" id="2496867"/>
    <lineage>
        <taxon>Bacteria</taxon>
        <taxon>Bacillati</taxon>
        <taxon>Actinomycetota</taxon>
        <taxon>Actinomycetes</taxon>
        <taxon>Actinomycetales</taxon>
        <taxon>Actinomycetaceae</taxon>
        <taxon>Flaviflexus</taxon>
    </lineage>
</organism>
<evidence type="ECO:0000259" key="1">
    <source>
        <dbReference type="PROSITE" id="PS51186"/>
    </source>
</evidence>
<dbReference type="OrthoDB" id="9814648at2"/>
<feature type="domain" description="N-acetyltransferase" evidence="1">
    <location>
        <begin position="34"/>
        <end position="202"/>
    </location>
</feature>
<dbReference type="SUPFAM" id="SSF55729">
    <property type="entry name" value="Acyl-CoA N-acyltransferases (Nat)"/>
    <property type="match status" value="1"/>
</dbReference>
<dbReference type="InterPro" id="IPR051908">
    <property type="entry name" value="Ribosomal_N-acetyltransferase"/>
</dbReference>
<evidence type="ECO:0000313" key="2">
    <source>
        <dbReference type="EMBL" id="AZQ78059.1"/>
    </source>
</evidence>
<name>A0A3Q9G8K1_9ACTO</name>
<dbReference type="PANTHER" id="PTHR43441">
    <property type="entry name" value="RIBOSOMAL-PROTEIN-SERINE ACETYLTRANSFERASE"/>
    <property type="match status" value="1"/>
</dbReference>
<dbReference type="AlphaFoldDB" id="A0A3Q9G8K1"/>
<dbReference type="Gene3D" id="3.40.630.30">
    <property type="match status" value="1"/>
</dbReference>
<dbReference type="InterPro" id="IPR016181">
    <property type="entry name" value="Acyl_CoA_acyltransferase"/>
</dbReference>
<dbReference type="EMBL" id="CP034593">
    <property type="protein sequence ID" value="AZQ78059.1"/>
    <property type="molecule type" value="Genomic_DNA"/>
</dbReference>
<evidence type="ECO:0000313" key="3">
    <source>
        <dbReference type="Proteomes" id="UP000280344"/>
    </source>
</evidence>
<dbReference type="Pfam" id="PF13302">
    <property type="entry name" value="Acetyltransf_3"/>
    <property type="match status" value="1"/>
</dbReference>
<reference evidence="2 3" key="1">
    <citation type="submission" date="2018-12" db="EMBL/GenBank/DDBJ databases">
        <title>Complete genome sequence of Flaviflexus sp. H23T48.</title>
        <authorList>
            <person name="Bae J.-W."/>
            <person name="Lee J.-Y."/>
        </authorList>
    </citation>
    <scope>NUCLEOTIDE SEQUENCE [LARGE SCALE GENOMIC DNA]</scope>
    <source>
        <strain evidence="2 3">H23T48</strain>
    </source>
</reference>
<proteinExistence type="predicted"/>
<keyword evidence="3" id="KW-1185">Reference proteome</keyword>
<protein>
    <submittedName>
        <fullName evidence="2">N-acetyltransferase</fullName>
    </submittedName>
</protein>